<evidence type="ECO:0000256" key="1">
    <source>
        <dbReference type="ARBA" id="ARBA00023015"/>
    </source>
</evidence>
<name>A0ABT0YPY8_9BURK</name>
<dbReference type="Pfam" id="PF12833">
    <property type="entry name" value="HTH_18"/>
    <property type="match status" value="1"/>
</dbReference>
<comment type="caution">
    <text evidence="5">The sequence shown here is derived from an EMBL/GenBank/DDBJ whole genome shotgun (WGS) entry which is preliminary data.</text>
</comment>
<dbReference type="EMBL" id="JAMKFE010000007">
    <property type="protein sequence ID" value="MCM5680474.1"/>
    <property type="molecule type" value="Genomic_DNA"/>
</dbReference>
<sequence>MTEYIHAHLDHDLDLNRLADIACLSPHHWHRIYHAVHGETLAASVKRLRLHRAAGDLAHTRWPVAKVARRCGYEDVSSFTRIFKAAYGLTPARFRVAGQHAEFLQRRAAAAAAHPVRVEQLPALAAVGLEHRGSYMAIGRAFETLVGRHVSRGEVTPPLRMVGLYHDDPACTPVGSLRSTACLVVEPHHPLVDTPIRGGWYAVLTYRGPYATMHEAYRWLYGTWLVESGLVPADAPLVEEYLNDPRTTAPGDLLTEIRLPLDDRPLPDPR</sequence>
<reference evidence="5" key="1">
    <citation type="submission" date="2022-05" db="EMBL/GenBank/DDBJ databases">
        <title>Schlegelella sp. nov., isolated from mangrove soil.</title>
        <authorList>
            <person name="Liu Y."/>
            <person name="Ge X."/>
            <person name="Liu W."/>
        </authorList>
    </citation>
    <scope>NUCLEOTIDE SEQUENCE</scope>
    <source>
        <strain evidence="5">S2-27</strain>
    </source>
</reference>
<dbReference type="InterPro" id="IPR020449">
    <property type="entry name" value="Tscrpt_reg_AraC-type_HTH"/>
</dbReference>
<dbReference type="SMART" id="SM00342">
    <property type="entry name" value="HTH_ARAC"/>
    <property type="match status" value="1"/>
</dbReference>
<evidence type="ECO:0000256" key="2">
    <source>
        <dbReference type="ARBA" id="ARBA00023125"/>
    </source>
</evidence>
<protein>
    <submittedName>
        <fullName evidence="5">AraC family transcriptional regulator</fullName>
    </submittedName>
</protein>
<organism evidence="5 6">
    <name type="scientific">Caldimonas mangrovi</name>
    <dbReference type="NCBI Taxonomy" id="2944811"/>
    <lineage>
        <taxon>Bacteria</taxon>
        <taxon>Pseudomonadati</taxon>
        <taxon>Pseudomonadota</taxon>
        <taxon>Betaproteobacteria</taxon>
        <taxon>Burkholderiales</taxon>
        <taxon>Sphaerotilaceae</taxon>
        <taxon>Caldimonas</taxon>
    </lineage>
</organism>
<dbReference type="PRINTS" id="PR00032">
    <property type="entry name" value="HTHARAC"/>
</dbReference>
<dbReference type="Proteomes" id="UP001165541">
    <property type="component" value="Unassembled WGS sequence"/>
</dbReference>
<accession>A0ABT0YPY8</accession>
<dbReference type="InterPro" id="IPR010499">
    <property type="entry name" value="AraC_E-bd"/>
</dbReference>
<proteinExistence type="predicted"/>
<dbReference type="Gene3D" id="3.20.80.10">
    <property type="entry name" value="Regulatory factor, effector binding domain"/>
    <property type="match status" value="1"/>
</dbReference>
<feature type="domain" description="HTH araC/xylS-type" evidence="4">
    <location>
        <begin position="1"/>
        <end position="97"/>
    </location>
</feature>
<gene>
    <name evidence="5" type="ORF">M8A51_13145</name>
</gene>
<dbReference type="PANTHER" id="PTHR40055">
    <property type="entry name" value="TRANSCRIPTIONAL REGULATOR YGIV-RELATED"/>
    <property type="match status" value="1"/>
</dbReference>
<keyword evidence="6" id="KW-1185">Reference proteome</keyword>
<keyword evidence="2" id="KW-0238">DNA-binding</keyword>
<dbReference type="SMART" id="SM00871">
    <property type="entry name" value="AraC_E_bind"/>
    <property type="match status" value="1"/>
</dbReference>
<evidence type="ECO:0000259" key="4">
    <source>
        <dbReference type="PROSITE" id="PS01124"/>
    </source>
</evidence>
<dbReference type="InterPro" id="IPR011256">
    <property type="entry name" value="Reg_factor_effector_dom_sf"/>
</dbReference>
<dbReference type="InterPro" id="IPR018062">
    <property type="entry name" value="HTH_AraC-typ_CS"/>
</dbReference>
<dbReference type="PROSITE" id="PS00041">
    <property type="entry name" value="HTH_ARAC_FAMILY_1"/>
    <property type="match status" value="1"/>
</dbReference>
<dbReference type="InterPro" id="IPR009057">
    <property type="entry name" value="Homeodomain-like_sf"/>
</dbReference>
<dbReference type="PANTHER" id="PTHR40055:SF1">
    <property type="entry name" value="TRANSCRIPTIONAL REGULATOR YGIV-RELATED"/>
    <property type="match status" value="1"/>
</dbReference>
<evidence type="ECO:0000313" key="6">
    <source>
        <dbReference type="Proteomes" id="UP001165541"/>
    </source>
</evidence>
<dbReference type="InterPro" id="IPR029442">
    <property type="entry name" value="GyrI-like"/>
</dbReference>
<dbReference type="PROSITE" id="PS01124">
    <property type="entry name" value="HTH_ARAC_FAMILY_2"/>
    <property type="match status" value="1"/>
</dbReference>
<dbReference type="Pfam" id="PF06445">
    <property type="entry name" value="GyrI-like"/>
    <property type="match status" value="1"/>
</dbReference>
<dbReference type="SUPFAM" id="SSF55136">
    <property type="entry name" value="Probable bacterial effector-binding domain"/>
    <property type="match status" value="1"/>
</dbReference>
<dbReference type="Gene3D" id="1.10.10.60">
    <property type="entry name" value="Homeodomain-like"/>
    <property type="match status" value="2"/>
</dbReference>
<dbReference type="RefSeq" id="WP_251778928.1">
    <property type="nucleotide sequence ID" value="NZ_JAMKFE010000007.1"/>
</dbReference>
<evidence type="ECO:0000256" key="3">
    <source>
        <dbReference type="ARBA" id="ARBA00023163"/>
    </source>
</evidence>
<dbReference type="SUPFAM" id="SSF46689">
    <property type="entry name" value="Homeodomain-like"/>
    <property type="match status" value="1"/>
</dbReference>
<keyword evidence="1" id="KW-0805">Transcription regulation</keyword>
<dbReference type="InterPro" id="IPR018060">
    <property type="entry name" value="HTH_AraC"/>
</dbReference>
<dbReference type="InterPro" id="IPR050908">
    <property type="entry name" value="SmbC-like"/>
</dbReference>
<evidence type="ECO:0000313" key="5">
    <source>
        <dbReference type="EMBL" id="MCM5680474.1"/>
    </source>
</evidence>
<keyword evidence="3" id="KW-0804">Transcription</keyword>